<name>A0A1V9Y1N6_9ACAR</name>
<dbReference type="InterPro" id="IPR050730">
    <property type="entry name" value="UBX_domain-protein"/>
</dbReference>
<keyword evidence="2" id="KW-0963">Cytoplasm</keyword>
<dbReference type="PANTHER" id="PTHR23322:SF1">
    <property type="entry name" value="FAS-ASSOCIATED FACTOR 2"/>
    <property type="match status" value="1"/>
</dbReference>
<dbReference type="AlphaFoldDB" id="A0A1V9Y1N6"/>
<dbReference type="Gene3D" id="3.40.30.10">
    <property type="entry name" value="Glutaredoxin"/>
    <property type="match status" value="1"/>
</dbReference>
<gene>
    <name evidence="6" type="ORF">BIW11_05578</name>
</gene>
<reference evidence="6 7" key="1">
    <citation type="journal article" date="2017" name="Gigascience">
        <title>Draft genome of the honey bee ectoparasitic mite, Tropilaelaps mercedesae, is shaped by the parasitic life history.</title>
        <authorList>
            <person name="Dong X."/>
            <person name="Armstrong S.D."/>
            <person name="Xia D."/>
            <person name="Makepeace B.L."/>
            <person name="Darby A.C."/>
            <person name="Kadowaki T."/>
        </authorList>
    </citation>
    <scope>NUCLEOTIDE SEQUENCE [LARGE SCALE GENOMIC DNA]</scope>
    <source>
        <strain evidence="6">Wuxi-XJTLU</strain>
    </source>
</reference>
<feature type="domain" description="UBX" evidence="5">
    <location>
        <begin position="387"/>
        <end position="470"/>
    </location>
</feature>
<comment type="caution">
    <text evidence="6">The sequence shown here is derived from an EMBL/GenBank/DDBJ whole genome shotgun (WGS) entry which is preliminary data.</text>
</comment>
<evidence type="ECO:0000256" key="2">
    <source>
        <dbReference type="ARBA" id="ARBA00022490"/>
    </source>
</evidence>
<sequence length="475" mass="54603">MAASSEKLSESQNLKLVQFQEITGFEDLLRCKDILCAHSWDLEAAVSTALHLPSSPTSNRQRAQDMPSVDQNFRSADYTLSYWRPRGWITFGWYVMQWPLSFFVRTIYNIVRLAISLIRNDSRLAVTDSDGNVRQFIKEFTDRYGSVVPTFLETSYNQALSRAKAELRFLLVYLHNASHEDTDHFCRGVLCTPQVVNWLEENMLVWGCSVQLPEGHKVSRTLRERTYPFVCVVVLRESRMTLVARIQGQIESADQLIGILATIKADNEASLRAAQIERMSKTKSVTSRSGSTDLHDLDIDDSVFELIVPRNERSVNQTLRQQQDEAYFQSLRVDQEKARKRREDEQRKREAEEEAARKAAEAARAFELREREKLELAMKVPAEPGKDDHGVIQLALRLPSGKRIDRRFLQTHSMKYLYYYVLCHSDAPDNFEIHTSYPRRKIPCQPAPGSDEDPPSFIEFGIARNESLMVSDLDA</sequence>
<organism evidence="6 7">
    <name type="scientific">Tropilaelaps mercedesae</name>
    <dbReference type="NCBI Taxonomy" id="418985"/>
    <lineage>
        <taxon>Eukaryota</taxon>
        <taxon>Metazoa</taxon>
        <taxon>Ecdysozoa</taxon>
        <taxon>Arthropoda</taxon>
        <taxon>Chelicerata</taxon>
        <taxon>Arachnida</taxon>
        <taxon>Acari</taxon>
        <taxon>Parasitiformes</taxon>
        <taxon>Mesostigmata</taxon>
        <taxon>Gamasina</taxon>
        <taxon>Dermanyssoidea</taxon>
        <taxon>Laelapidae</taxon>
        <taxon>Tropilaelaps</taxon>
    </lineage>
</organism>
<accession>A0A1V9Y1N6</accession>
<proteinExistence type="predicted"/>
<dbReference type="FunCoup" id="A0A1V9Y1N6">
    <property type="interactions" value="1942"/>
</dbReference>
<dbReference type="SUPFAM" id="SSF54236">
    <property type="entry name" value="Ubiquitin-like"/>
    <property type="match status" value="1"/>
</dbReference>
<dbReference type="GO" id="GO:0036503">
    <property type="term" value="P:ERAD pathway"/>
    <property type="evidence" value="ECO:0007669"/>
    <property type="project" value="TreeGrafter"/>
</dbReference>
<dbReference type="STRING" id="418985.A0A1V9Y1N6"/>
<evidence type="ECO:0000256" key="4">
    <source>
        <dbReference type="SAM" id="MobiDB-lite"/>
    </source>
</evidence>
<dbReference type="Pfam" id="PF21021">
    <property type="entry name" value="FAF1"/>
    <property type="match status" value="1"/>
</dbReference>
<dbReference type="InterPro" id="IPR054109">
    <property type="entry name" value="UBA_8"/>
</dbReference>
<evidence type="ECO:0000256" key="1">
    <source>
        <dbReference type="ARBA" id="ARBA00004496"/>
    </source>
</evidence>
<dbReference type="InterPro" id="IPR049483">
    <property type="entry name" value="FAF1_2-like_UAS"/>
</dbReference>
<dbReference type="InterPro" id="IPR036249">
    <property type="entry name" value="Thioredoxin-like_sf"/>
</dbReference>
<dbReference type="SUPFAM" id="SSF52833">
    <property type="entry name" value="Thioredoxin-like"/>
    <property type="match status" value="1"/>
</dbReference>
<dbReference type="PANTHER" id="PTHR23322">
    <property type="entry name" value="FAS-ASSOCIATED PROTEIN"/>
    <property type="match status" value="1"/>
</dbReference>
<protein>
    <submittedName>
        <fullName evidence="6">FAS-associated factor 2-B-like</fullName>
    </submittedName>
</protein>
<dbReference type="PROSITE" id="PS50033">
    <property type="entry name" value="UBX"/>
    <property type="match status" value="1"/>
</dbReference>
<keyword evidence="3" id="KW-0175">Coiled coil</keyword>
<dbReference type="SMART" id="SM00166">
    <property type="entry name" value="UBX"/>
    <property type="match status" value="1"/>
</dbReference>
<keyword evidence="7" id="KW-1185">Reference proteome</keyword>
<dbReference type="Pfam" id="PF22566">
    <property type="entry name" value="UBA_8"/>
    <property type="match status" value="1"/>
</dbReference>
<evidence type="ECO:0000256" key="3">
    <source>
        <dbReference type="ARBA" id="ARBA00023054"/>
    </source>
</evidence>
<dbReference type="InterPro" id="IPR001012">
    <property type="entry name" value="UBX_dom"/>
</dbReference>
<dbReference type="InParanoid" id="A0A1V9Y1N6"/>
<dbReference type="GO" id="GO:0005783">
    <property type="term" value="C:endoplasmic reticulum"/>
    <property type="evidence" value="ECO:0007669"/>
    <property type="project" value="TreeGrafter"/>
</dbReference>
<evidence type="ECO:0000259" key="5">
    <source>
        <dbReference type="PROSITE" id="PS50033"/>
    </source>
</evidence>
<dbReference type="Gene3D" id="3.10.20.90">
    <property type="entry name" value="Phosphatidylinositol 3-kinase Catalytic Subunit, Chain A, domain 1"/>
    <property type="match status" value="1"/>
</dbReference>
<evidence type="ECO:0000313" key="6">
    <source>
        <dbReference type="EMBL" id="OQR79654.1"/>
    </source>
</evidence>
<dbReference type="EMBL" id="MNPL01000844">
    <property type="protein sequence ID" value="OQR79654.1"/>
    <property type="molecule type" value="Genomic_DNA"/>
</dbReference>
<dbReference type="Pfam" id="PF00789">
    <property type="entry name" value="UBX"/>
    <property type="match status" value="1"/>
</dbReference>
<dbReference type="Gene3D" id="1.10.8.10">
    <property type="entry name" value="DNA helicase RuvA subunit, C-terminal domain"/>
    <property type="match status" value="1"/>
</dbReference>
<dbReference type="CDD" id="cd16120">
    <property type="entry name" value="UBX_UBXN3B"/>
    <property type="match status" value="1"/>
</dbReference>
<comment type="subcellular location">
    <subcellularLocation>
        <location evidence="1">Cytoplasm</location>
    </subcellularLocation>
</comment>
<dbReference type="OrthoDB" id="1026733at2759"/>
<evidence type="ECO:0000313" key="7">
    <source>
        <dbReference type="Proteomes" id="UP000192247"/>
    </source>
</evidence>
<feature type="region of interest" description="Disordered" evidence="4">
    <location>
        <begin position="335"/>
        <end position="356"/>
    </location>
</feature>
<dbReference type="GO" id="GO:0043130">
    <property type="term" value="F:ubiquitin binding"/>
    <property type="evidence" value="ECO:0007669"/>
    <property type="project" value="TreeGrafter"/>
</dbReference>
<dbReference type="InterPro" id="IPR006577">
    <property type="entry name" value="UAS"/>
</dbReference>
<dbReference type="SMART" id="SM00594">
    <property type="entry name" value="UAS"/>
    <property type="match status" value="1"/>
</dbReference>
<dbReference type="InterPro" id="IPR029071">
    <property type="entry name" value="Ubiquitin-like_domsf"/>
</dbReference>
<dbReference type="Proteomes" id="UP000192247">
    <property type="component" value="Unassembled WGS sequence"/>
</dbReference>